<keyword evidence="1" id="KW-0812">Transmembrane</keyword>
<accession>A0A1R3T0I8</accession>
<feature type="transmembrane region" description="Helical" evidence="1">
    <location>
        <begin position="64"/>
        <end position="86"/>
    </location>
</feature>
<dbReference type="AlphaFoldDB" id="A0A1R3T0I8"/>
<sequence>MDNKYRKLIKCVLLDTVGMASLAIPVIGPFLDVVWAPIAASISYKMFGERKGKYTSLITFLEELLPATDVIPSFTIFWFLFDFLGIGKEKSHLEKTPDAGFAKVRQ</sequence>
<keyword evidence="3" id="KW-1185">Reference proteome</keyword>
<organism evidence="2 3">
    <name type="scientific">Proteiniphilum saccharofermentans</name>
    <dbReference type="NCBI Taxonomy" id="1642647"/>
    <lineage>
        <taxon>Bacteria</taxon>
        <taxon>Pseudomonadati</taxon>
        <taxon>Bacteroidota</taxon>
        <taxon>Bacteroidia</taxon>
        <taxon>Bacteroidales</taxon>
        <taxon>Dysgonomonadaceae</taxon>
        <taxon>Proteiniphilum</taxon>
    </lineage>
</organism>
<dbReference type="RefSeq" id="WP_076931667.1">
    <property type="nucleotide sequence ID" value="NZ_LT605205.1"/>
</dbReference>
<dbReference type="Proteomes" id="UP000187464">
    <property type="component" value="Chromosome I"/>
</dbReference>
<proteinExistence type="predicted"/>
<reference evidence="2 3" key="1">
    <citation type="submission" date="2016-08" db="EMBL/GenBank/DDBJ databases">
        <authorList>
            <person name="Seilhamer J.J."/>
        </authorList>
    </citation>
    <scope>NUCLEOTIDE SEQUENCE [LARGE SCALE GENOMIC DNA]</scope>
    <source>
        <strain evidence="2">M3/6</strain>
    </source>
</reference>
<gene>
    <name evidence="2" type="ORF">PSM36_3147</name>
</gene>
<dbReference type="KEGG" id="psac:PSM36_3147"/>
<evidence type="ECO:0000256" key="1">
    <source>
        <dbReference type="SAM" id="Phobius"/>
    </source>
</evidence>
<protein>
    <submittedName>
        <fullName evidence="2">Putative membrane protein</fullName>
    </submittedName>
</protein>
<evidence type="ECO:0000313" key="3">
    <source>
        <dbReference type="Proteomes" id="UP000187464"/>
    </source>
</evidence>
<feature type="transmembrane region" description="Helical" evidence="1">
    <location>
        <begin position="12"/>
        <end position="44"/>
    </location>
</feature>
<keyword evidence="1" id="KW-0472">Membrane</keyword>
<name>A0A1R3T0I8_9BACT</name>
<evidence type="ECO:0000313" key="2">
    <source>
        <dbReference type="EMBL" id="SCD21936.1"/>
    </source>
</evidence>
<dbReference type="STRING" id="1642647.PSM36_3147"/>
<keyword evidence="1" id="KW-1133">Transmembrane helix</keyword>
<dbReference type="EMBL" id="LT605205">
    <property type="protein sequence ID" value="SCD21936.1"/>
    <property type="molecule type" value="Genomic_DNA"/>
</dbReference>